<dbReference type="InterPro" id="IPR050093">
    <property type="entry name" value="ABC_SmlMolc_Importer"/>
</dbReference>
<evidence type="ECO:0000313" key="5">
    <source>
        <dbReference type="Proteomes" id="UP001596015"/>
    </source>
</evidence>
<feature type="compositionally biased region" description="Basic and acidic residues" evidence="2">
    <location>
        <begin position="9"/>
        <end position="24"/>
    </location>
</feature>
<keyword evidence="1" id="KW-0813">Transport</keyword>
<evidence type="ECO:0000256" key="1">
    <source>
        <dbReference type="ARBA" id="ARBA00022448"/>
    </source>
</evidence>
<dbReference type="Gene3D" id="3.40.50.300">
    <property type="entry name" value="P-loop containing nucleotide triphosphate hydrolases"/>
    <property type="match status" value="1"/>
</dbReference>
<dbReference type="PANTHER" id="PTHR42781">
    <property type="entry name" value="SPERMIDINE/PUTRESCINE IMPORT ATP-BINDING PROTEIN POTA"/>
    <property type="match status" value="1"/>
</dbReference>
<dbReference type="Pfam" id="PF00005">
    <property type="entry name" value="ABC_tran"/>
    <property type="match status" value="1"/>
</dbReference>
<dbReference type="PANTHER" id="PTHR42781:SF4">
    <property type="entry name" value="SPERMIDINE_PUTRESCINE IMPORT ATP-BINDING PROTEIN POTA"/>
    <property type="match status" value="1"/>
</dbReference>
<keyword evidence="5" id="KW-1185">Reference proteome</keyword>
<proteinExistence type="predicted"/>
<comment type="caution">
    <text evidence="4">The sequence shown here is derived from an EMBL/GenBank/DDBJ whole genome shotgun (WGS) entry which is preliminary data.</text>
</comment>
<reference evidence="5" key="1">
    <citation type="journal article" date="2019" name="Int. J. Syst. Evol. Microbiol.">
        <title>The Global Catalogue of Microorganisms (GCM) 10K type strain sequencing project: providing services to taxonomists for standard genome sequencing and annotation.</title>
        <authorList>
            <consortium name="The Broad Institute Genomics Platform"/>
            <consortium name="The Broad Institute Genome Sequencing Center for Infectious Disease"/>
            <person name="Wu L."/>
            <person name="Ma J."/>
        </authorList>
    </citation>
    <scope>NUCLEOTIDE SEQUENCE [LARGE SCALE GENOMIC DNA]</scope>
    <source>
        <strain evidence="5">CCUG 49679</strain>
    </source>
</reference>
<evidence type="ECO:0000313" key="4">
    <source>
        <dbReference type="EMBL" id="MFC4417851.1"/>
    </source>
</evidence>
<dbReference type="EMBL" id="JBHSEO010000058">
    <property type="protein sequence ID" value="MFC4417851.1"/>
    <property type="molecule type" value="Genomic_DNA"/>
</dbReference>
<sequence>MSETMTAETADHPGARPAANERGRANHKASSIEMQGLHKRFGRDTVALDGVDLDIRAGEFFTLLGPSGCGKTTLLRILAGLEEPDAGSLVVGGRWQEHH</sequence>
<feature type="region of interest" description="Disordered" evidence="2">
    <location>
        <begin position="1"/>
        <end position="36"/>
    </location>
</feature>
<organism evidence="4 5">
    <name type="scientific">Chromohalobacter beijerinckii</name>
    <dbReference type="NCBI Taxonomy" id="86179"/>
    <lineage>
        <taxon>Bacteria</taxon>
        <taxon>Pseudomonadati</taxon>
        <taxon>Pseudomonadota</taxon>
        <taxon>Gammaproteobacteria</taxon>
        <taxon>Oceanospirillales</taxon>
        <taxon>Halomonadaceae</taxon>
        <taxon>Chromohalobacter</taxon>
    </lineage>
</organism>
<evidence type="ECO:0000256" key="2">
    <source>
        <dbReference type="SAM" id="MobiDB-lite"/>
    </source>
</evidence>
<accession>A0ABV8XJ16</accession>
<protein>
    <submittedName>
        <fullName evidence="4">ATP-binding cassette domain-containing protein</fullName>
    </submittedName>
</protein>
<dbReference type="Proteomes" id="UP001596015">
    <property type="component" value="Unassembled WGS sequence"/>
</dbReference>
<dbReference type="SUPFAM" id="SSF52540">
    <property type="entry name" value="P-loop containing nucleoside triphosphate hydrolases"/>
    <property type="match status" value="1"/>
</dbReference>
<gene>
    <name evidence="4" type="ORF">ACFO0E_15765</name>
</gene>
<name>A0ABV8XJ16_9GAMM</name>
<keyword evidence="4" id="KW-0067">ATP-binding</keyword>
<evidence type="ECO:0000259" key="3">
    <source>
        <dbReference type="Pfam" id="PF00005"/>
    </source>
</evidence>
<dbReference type="InterPro" id="IPR003439">
    <property type="entry name" value="ABC_transporter-like_ATP-bd"/>
</dbReference>
<keyword evidence="4" id="KW-0547">Nucleotide-binding</keyword>
<feature type="domain" description="ABC transporter" evidence="3">
    <location>
        <begin position="48"/>
        <end position="93"/>
    </location>
</feature>
<dbReference type="GO" id="GO:0005524">
    <property type="term" value="F:ATP binding"/>
    <property type="evidence" value="ECO:0007669"/>
    <property type="project" value="UniProtKB-KW"/>
</dbReference>
<dbReference type="RefSeq" id="WP_281504038.1">
    <property type="nucleotide sequence ID" value="NZ_JAKGAK010000001.1"/>
</dbReference>
<dbReference type="InterPro" id="IPR027417">
    <property type="entry name" value="P-loop_NTPase"/>
</dbReference>